<reference evidence="1 2" key="1">
    <citation type="submission" date="2020-08" db="EMBL/GenBank/DDBJ databases">
        <title>Genomic Encyclopedia of Type Strains, Phase IV (KMG-V): Genome sequencing to study the core and pangenomes of soil and plant-associated prokaryotes.</title>
        <authorList>
            <person name="Whitman W."/>
        </authorList>
    </citation>
    <scope>NUCLEOTIDE SEQUENCE [LARGE SCALE GENOMIC DNA]</scope>
    <source>
        <strain evidence="1 2">S3M1</strain>
    </source>
</reference>
<evidence type="ECO:0000313" key="2">
    <source>
        <dbReference type="Proteomes" id="UP000537204"/>
    </source>
</evidence>
<gene>
    <name evidence="1" type="ORF">HDE68_003208</name>
</gene>
<proteinExistence type="predicted"/>
<dbReference type="PANTHER" id="PTHR43143:SF1">
    <property type="entry name" value="SERINE_THREONINE-PROTEIN PHOSPHATASE CPPED1"/>
    <property type="match status" value="1"/>
</dbReference>
<dbReference type="SUPFAM" id="SSF56300">
    <property type="entry name" value="Metallo-dependent phosphatases"/>
    <property type="match status" value="1"/>
</dbReference>
<dbReference type="Proteomes" id="UP000537204">
    <property type="component" value="Unassembled WGS sequence"/>
</dbReference>
<sequence length="319" mass="36337">MKRRSFLTTSIIGGISMSGIGTLASGAAINPEHELHQRKVLFSMGVCTDLHHDLIKDGPERLQAFITKMNELKPDFIIQMGDFCIPKPANQPIMDIWNQFKGPKYHVIGNHDIDGGFTHDQVVDFWNAKGKYYSFDAHNYHFIVLNGNERLPGNTAKGYPNSIAQEQRDWLKKDLDRTNLPVIVFCHQGIDNDLDGLKEGNLIRILFDRANKKAGFQKVQLVLSGHHHEDYLNHYNNVNYLQINSISYQFAHLKKGYAFELTAEPLWALITVYDNGVIAVKGKQSVYKETRTPDELADYDGYPTVPYISDRMIKVEAKK</sequence>
<evidence type="ECO:0000313" key="1">
    <source>
        <dbReference type="EMBL" id="MBB5637293.1"/>
    </source>
</evidence>
<dbReference type="Gene3D" id="3.60.21.10">
    <property type="match status" value="1"/>
</dbReference>
<organism evidence="1 2">
    <name type="scientific">Pedobacter cryoconitis</name>
    <dbReference type="NCBI Taxonomy" id="188932"/>
    <lineage>
        <taxon>Bacteria</taxon>
        <taxon>Pseudomonadati</taxon>
        <taxon>Bacteroidota</taxon>
        <taxon>Sphingobacteriia</taxon>
        <taxon>Sphingobacteriales</taxon>
        <taxon>Sphingobacteriaceae</taxon>
        <taxon>Pedobacter</taxon>
    </lineage>
</organism>
<name>A0A7W8ZNH1_9SPHI</name>
<dbReference type="InterPro" id="IPR029052">
    <property type="entry name" value="Metallo-depent_PP-like"/>
</dbReference>
<dbReference type="AlphaFoldDB" id="A0A7W8ZNH1"/>
<comment type="caution">
    <text evidence="1">The sequence shown here is derived from an EMBL/GenBank/DDBJ whole genome shotgun (WGS) entry which is preliminary data.</text>
</comment>
<dbReference type="InterPro" id="IPR051918">
    <property type="entry name" value="STPP_CPPED1"/>
</dbReference>
<accession>A0A7W8ZNH1</accession>
<dbReference type="RefSeq" id="WP_183883182.1">
    <property type="nucleotide sequence ID" value="NZ_JACHCD010000001.1"/>
</dbReference>
<protein>
    <submittedName>
        <fullName evidence="1">3',5'-cyclic AMP phosphodiesterase CpdA</fullName>
    </submittedName>
</protein>
<dbReference type="EMBL" id="JACHCE010000005">
    <property type="protein sequence ID" value="MBB5637293.1"/>
    <property type="molecule type" value="Genomic_DNA"/>
</dbReference>
<dbReference type="PANTHER" id="PTHR43143">
    <property type="entry name" value="METALLOPHOSPHOESTERASE, CALCINEURIN SUPERFAMILY"/>
    <property type="match status" value="1"/>
</dbReference>